<keyword evidence="2 4" id="KW-0697">Rotamase</keyword>
<dbReference type="InterPro" id="IPR002130">
    <property type="entry name" value="Cyclophilin-type_PPIase_dom"/>
</dbReference>
<proteinExistence type="inferred from homology"/>
<accession>A0AAD3D344</accession>
<dbReference type="InterPro" id="IPR020892">
    <property type="entry name" value="Cyclophilin-type_PPIase_CS"/>
</dbReference>
<evidence type="ECO:0000256" key="3">
    <source>
        <dbReference type="ARBA" id="ARBA00023235"/>
    </source>
</evidence>
<dbReference type="PANTHER" id="PTHR11071:SF561">
    <property type="entry name" value="PEPTIDYL-PROLYL CIS-TRANS ISOMERASE D-RELATED"/>
    <property type="match status" value="1"/>
</dbReference>
<dbReference type="GO" id="GO:0016018">
    <property type="term" value="F:cyclosporin A binding"/>
    <property type="evidence" value="ECO:0007669"/>
    <property type="project" value="TreeGrafter"/>
</dbReference>
<comment type="function">
    <text evidence="4">PPIases accelerate the folding of proteins. It catalyzes the cis-trans isomerization of proline imidic peptide bonds in oligopeptides.</text>
</comment>
<dbReference type="PROSITE" id="PS00170">
    <property type="entry name" value="CSA_PPIASE_1"/>
    <property type="match status" value="1"/>
</dbReference>
<name>A0AAD3D344_9STRA</name>
<organism evidence="6 7">
    <name type="scientific">Chaetoceros tenuissimus</name>
    <dbReference type="NCBI Taxonomy" id="426638"/>
    <lineage>
        <taxon>Eukaryota</taxon>
        <taxon>Sar</taxon>
        <taxon>Stramenopiles</taxon>
        <taxon>Ochrophyta</taxon>
        <taxon>Bacillariophyta</taxon>
        <taxon>Coscinodiscophyceae</taxon>
        <taxon>Chaetocerotophycidae</taxon>
        <taxon>Chaetocerotales</taxon>
        <taxon>Chaetocerotaceae</taxon>
        <taxon>Chaetoceros</taxon>
    </lineage>
</organism>
<dbReference type="AlphaFoldDB" id="A0AAD3D344"/>
<dbReference type="FunFam" id="2.40.100.10:FF:000013">
    <property type="entry name" value="Peptidyl-prolyl cis-trans isomerase"/>
    <property type="match status" value="1"/>
</dbReference>
<evidence type="ECO:0000313" key="7">
    <source>
        <dbReference type="Proteomes" id="UP001054902"/>
    </source>
</evidence>
<dbReference type="Pfam" id="PF00160">
    <property type="entry name" value="Pro_isomerase"/>
    <property type="match status" value="1"/>
</dbReference>
<dbReference type="Proteomes" id="UP001054902">
    <property type="component" value="Unassembled WGS sequence"/>
</dbReference>
<gene>
    <name evidence="6" type="ORF">CTEN210_12166</name>
</gene>
<dbReference type="GO" id="GO:0005737">
    <property type="term" value="C:cytoplasm"/>
    <property type="evidence" value="ECO:0007669"/>
    <property type="project" value="TreeGrafter"/>
</dbReference>
<keyword evidence="7" id="KW-1185">Reference proteome</keyword>
<dbReference type="Gene3D" id="2.40.100.10">
    <property type="entry name" value="Cyclophilin-like"/>
    <property type="match status" value="1"/>
</dbReference>
<dbReference type="GO" id="GO:0003755">
    <property type="term" value="F:peptidyl-prolyl cis-trans isomerase activity"/>
    <property type="evidence" value="ECO:0007669"/>
    <property type="project" value="UniProtKB-UniRule"/>
</dbReference>
<feature type="domain" description="PPIase cyclophilin-type" evidence="5">
    <location>
        <begin position="86"/>
        <end position="249"/>
    </location>
</feature>
<protein>
    <recommendedName>
        <fullName evidence="4">Peptidyl-prolyl cis-trans isomerase</fullName>
        <shortName evidence="4">PPIase</shortName>
        <ecNumber evidence="4">5.2.1.8</ecNumber>
    </recommendedName>
</protein>
<evidence type="ECO:0000313" key="6">
    <source>
        <dbReference type="EMBL" id="GFH55690.1"/>
    </source>
</evidence>
<evidence type="ECO:0000256" key="1">
    <source>
        <dbReference type="ARBA" id="ARBA00000971"/>
    </source>
</evidence>
<evidence type="ECO:0000256" key="4">
    <source>
        <dbReference type="RuleBase" id="RU363019"/>
    </source>
</evidence>
<dbReference type="EC" id="5.2.1.8" evidence="4"/>
<dbReference type="PANTHER" id="PTHR11071">
    <property type="entry name" value="PEPTIDYL-PROLYL CIS-TRANS ISOMERASE"/>
    <property type="match status" value="1"/>
</dbReference>
<dbReference type="EMBL" id="BLLK01000051">
    <property type="protein sequence ID" value="GFH55690.1"/>
    <property type="molecule type" value="Genomic_DNA"/>
</dbReference>
<reference evidence="6 7" key="1">
    <citation type="journal article" date="2021" name="Sci. Rep.">
        <title>The genome of the diatom Chaetoceros tenuissimus carries an ancient integrated fragment of an extant virus.</title>
        <authorList>
            <person name="Hongo Y."/>
            <person name="Kimura K."/>
            <person name="Takaki Y."/>
            <person name="Yoshida Y."/>
            <person name="Baba S."/>
            <person name="Kobayashi G."/>
            <person name="Nagasaki K."/>
            <person name="Hano T."/>
            <person name="Tomaru Y."/>
        </authorList>
    </citation>
    <scope>NUCLEOTIDE SEQUENCE [LARGE SCALE GENOMIC DNA]</scope>
    <source>
        <strain evidence="6 7">NIES-3715</strain>
    </source>
</reference>
<dbReference type="SUPFAM" id="SSF50891">
    <property type="entry name" value="Cyclophilin-like"/>
    <property type="match status" value="1"/>
</dbReference>
<comment type="similarity">
    <text evidence="4">Belongs to the cyclophilin-type PPIase family.</text>
</comment>
<dbReference type="PROSITE" id="PS50072">
    <property type="entry name" value="CSA_PPIASE_2"/>
    <property type="match status" value="1"/>
</dbReference>
<sequence>MNTTLLFTNRIIRSNLKHQNASRIISKRQFASSSNTSVVIRNMAMFGVAGVAAFGITQVLSNSINEPEIEEGEAVPPQAEITHRVYFDVDINSIPSGRVVIGLYGNVVPKTVKNFYMLCDGNLKDPNSGLELSYSGSSFHRIIPNFMIQGGDFTRQNGTGGMSIYGQKFEDENFKLKHTGPGTLSMANSGKNTNGSQFFICTQKTSWLDGRHVVFGVVEEGFDLVKRIESYGSQSGRPAAKITIRQAGVLKKEEEAEKK</sequence>
<comment type="caution">
    <text evidence="6">The sequence shown here is derived from an EMBL/GenBank/DDBJ whole genome shotgun (WGS) entry which is preliminary data.</text>
</comment>
<keyword evidence="3 4" id="KW-0413">Isomerase</keyword>
<evidence type="ECO:0000256" key="2">
    <source>
        <dbReference type="ARBA" id="ARBA00023110"/>
    </source>
</evidence>
<dbReference type="GO" id="GO:0006457">
    <property type="term" value="P:protein folding"/>
    <property type="evidence" value="ECO:0007669"/>
    <property type="project" value="InterPro"/>
</dbReference>
<dbReference type="InterPro" id="IPR029000">
    <property type="entry name" value="Cyclophilin-like_dom_sf"/>
</dbReference>
<dbReference type="PRINTS" id="PR00153">
    <property type="entry name" value="CSAPPISMRASE"/>
</dbReference>
<comment type="catalytic activity">
    <reaction evidence="1 4">
        <text>[protein]-peptidylproline (omega=180) = [protein]-peptidylproline (omega=0)</text>
        <dbReference type="Rhea" id="RHEA:16237"/>
        <dbReference type="Rhea" id="RHEA-COMP:10747"/>
        <dbReference type="Rhea" id="RHEA-COMP:10748"/>
        <dbReference type="ChEBI" id="CHEBI:83833"/>
        <dbReference type="ChEBI" id="CHEBI:83834"/>
        <dbReference type="EC" id="5.2.1.8"/>
    </reaction>
</comment>
<evidence type="ECO:0000259" key="5">
    <source>
        <dbReference type="PROSITE" id="PS50072"/>
    </source>
</evidence>